<proteinExistence type="predicted"/>
<comment type="caution">
    <text evidence="1">The sequence shown here is derived from an EMBL/GenBank/DDBJ whole genome shotgun (WGS) entry which is preliminary data.</text>
</comment>
<protein>
    <submittedName>
        <fullName evidence="1">Uncharacterized protein</fullName>
    </submittedName>
</protein>
<dbReference type="Proteomes" id="UP001279734">
    <property type="component" value="Unassembled WGS sequence"/>
</dbReference>
<dbReference type="AlphaFoldDB" id="A0AAD3XIS1"/>
<organism evidence="1 2">
    <name type="scientific">Nepenthes gracilis</name>
    <name type="common">Slender pitcher plant</name>
    <dbReference type="NCBI Taxonomy" id="150966"/>
    <lineage>
        <taxon>Eukaryota</taxon>
        <taxon>Viridiplantae</taxon>
        <taxon>Streptophyta</taxon>
        <taxon>Embryophyta</taxon>
        <taxon>Tracheophyta</taxon>
        <taxon>Spermatophyta</taxon>
        <taxon>Magnoliopsida</taxon>
        <taxon>eudicotyledons</taxon>
        <taxon>Gunneridae</taxon>
        <taxon>Pentapetalae</taxon>
        <taxon>Caryophyllales</taxon>
        <taxon>Nepenthaceae</taxon>
        <taxon>Nepenthes</taxon>
    </lineage>
</organism>
<accession>A0AAD3XIS1</accession>
<reference evidence="1" key="1">
    <citation type="submission" date="2023-05" db="EMBL/GenBank/DDBJ databases">
        <title>Nepenthes gracilis genome sequencing.</title>
        <authorList>
            <person name="Fukushima K."/>
        </authorList>
    </citation>
    <scope>NUCLEOTIDE SEQUENCE</scope>
    <source>
        <strain evidence="1">SING2019-196</strain>
    </source>
</reference>
<evidence type="ECO:0000313" key="1">
    <source>
        <dbReference type="EMBL" id="GMH05866.1"/>
    </source>
</evidence>
<dbReference type="EMBL" id="BSYO01000006">
    <property type="protein sequence ID" value="GMH05866.1"/>
    <property type="molecule type" value="Genomic_DNA"/>
</dbReference>
<name>A0AAD3XIS1_NEPGR</name>
<keyword evidence="2" id="KW-1185">Reference proteome</keyword>
<evidence type="ECO:0000313" key="2">
    <source>
        <dbReference type="Proteomes" id="UP001279734"/>
    </source>
</evidence>
<sequence length="86" mass="9685">MASEITTTSTPPSLEAQRPIKTPLTAQVMCFKSCKTSFMQEFSPILDLLSASLDSVHRRYRQRSLLGQKKTTAYGEIFGISSRERK</sequence>
<gene>
    <name evidence="1" type="ORF">Nepgr_007706</name>
</gene>